<keyword evidence="1" id="KW-1133">Transmembrane helix</keyword>
<keyword evidence="1" id="KW-0812">Transmembrane</keyword>
<dbReference type="Pfam" id="PF09928">
    <property type="entry name" value="DUF2160"/>
    <property type="match status" value="1"/>
</dbReference>
<proteinExistence type="predicted"/>
<gene>
    <name evidence="2" type="ORF">J2S76_004492</name>
</gene>
<feature type="transmembrane region" description="Helical" evidence="1">
    <location>
        <begin position="84"/>
        <end position="101"/>
    </location>
</feature>
<name>A0ABU0DP00_9HYPH</name>
<keyword evidence="1" id="KW-0472">Membrane</keyword>
<evidence type="ECO:0000313" key="3">
    <source>
        <dbReference type="Proteomes" id="UP001238467"/>
    </source>
</evidence>
<accession>A0ABU0DP00</accession>
<feature type="transmembrane region" description="Helical" evidence="1">
    <location>
        <begin position="20"/>
        <end position="41"/>
    </location>
</feature>
<organism evidence="2 3">
    <name type="scientific">Ancylobacter vacuolatus</name>
    <dbReference type="NCBI Taxonomy" id="223389"/>
    <lineage>
        <taxon>Bacteria</taxon>
        <taxon>Pseudomonadati</taxon>
        <taxon>Pseudomonadota</taxon>
        <taxon>Alphaproteobacteria</taxon>
        <taxon>Hyphomicrobiales</taxon>
        <taxon>Xanthobacteraceae</taxon>
        <taxon>Ancylobacter</taxon>
    </lineage>
</organism>
<dbReference type="InterPro" id="IPR018678">
    <property type="entry name" value="DUF2160_TM"/>
</dbReference>
<evidence type="ECO:0000256" key="1">
    <source>
        <dbReference type="SAM" id="Phobius"/>
    </source>
</evidence>
<dbReference type="Proteomes" id="UP001238467">
    <property type="component" value="Unassembled WGS sequence"/>
</dbReference>
<dbReference type="RefSeq" id="WP_307064236.1">
    <property type="nucleotide sequence ID" value="NZ_JAUSUH010000014.1"/>
</dbReference>
<protein>
    <submittedName>
        <fullName evidence="2">Small integral membrane protein</fullName>
    </submittedName>
</protein>
<reference evidence="2 3" key="1">
    <citation type="submission" date="2023-07" db="EMBL/GenBank/DDBJ databases">
        <title>Genomic Encyclopedia of Type Strains, Phase IV (KMG-IV): sequencing the most valuable type-strain genomes for metagenomic binning, comparative biology and taxonomic classification.</title>
        <authorList>
            <person name="Goeker M."/>
        </authorList>
    </citation>
    <scope>NUCLEOTIDE SEQUENCE [LARGE SCALE GENOMIC DNA]</scope>
    <source>
        <strain evidence="2 3">DSM 1277</strain>
    </source>
</reference>
<sequence>MEGFLAHLAESTAWMAWTWQTGLFFVALAMTLTLMIGLAAARPEAPRVGVLHFPTTRGDRLFLSLLGAAFIHLGWIALVGGDDLAWASGLSVVWAVAVFRWV</sequence>
<evidence type="ECO:0000313" key="2">
    <source>
        <dbReference type="EMBL" id="MDQ0350036.1"/>
    </source>
</evidence>
<dbReference type="EMBL" id="JAUSUH010000014">
    <property type="protein sequence ID" value="MDQ0350036.1"/>
    <property type="molecule type" value="Genomic_DNA"/>
</dbReference>
<feature type="transmembrane region" description="Helical" evidence="1">
    <location>
        <begin position="61"/>
        <end position="78"/>
    </location>
</feature>
<comment type="caution">
    <text evidence="2">The sequence shown here is derived from an EMBL/GenBank/DDBJ whole genome shotgun (WGS) entry which is preliminary data.</text>
</comment>
<keyword evidence="3" id="KW-1185">Reference proteome</keyword>